<dbReference type="EMBL" id="SACQ01000005">
    <property type="protein sequence ID" value="RVU30265.1"/>
    <property type="molecule type" value="Genomic_DNA"/>
</dbReference>
<dbReference type="GO" id="GO:0071973">
    <property type="term" value="P:bacterial-type flagellum-dependent cell motility"/>
    <property type="evidence" value="ECO:0007669"/>
    <property type="project" value="InterPro"/>
</dbReference>
<evidence type="ECO:0000256" key="4">
    <source>
        <dbReference type="ARBA" id="ARBA00016507"/>
    </source>
</evidence>
<evidence type="ECO:0000256" key="1">
    <source>
        <dbReference type="ARBA" id="ARBA00003041"/>
    </source>
</evidence>
<dbReference type="RefSeq" id="WP_127694461.1">
    <property type="nucleotide sequence ID" value="NZ_SACQ01000005.1"/>
</dbReference>
<dbReference type="Proteomes" id="UP000282818">
    <property type="component" value="Unassembled WGS sequence"/>
</dbReference>
<evidence type="ECO:0000313" key="12">
    <source>
        <dbReference type="Proteomes" id="UP000282818"/>
    </source>
</evidence>
<evidence type="ECO:0000313" key="11">
    <source>
        <dbReference type="EMBL" id="RVU30265.1"/>
    </source>
</evidence>
<evidence type="ECO:0000256" key="8">
    <source>
        <dbReference type="ARBA" id="ARBA00022927"/>
    </source>
</evidence>
<keyword evidence="9" id="KW-1006">Bacterial flagellum protein export</keyword>
<proteinExistence type="inferred from homology"/>
<dbReference type="InterPro" id="IPR018035">
    <property type="entry name" value="Flagellar_FliH/T3SS_HrpE"/>
</dbReference>
<evidence type="ECO:0000256" key="5">
    <source>
        <dbReference type="ARBA" id="ARBA00022448"/>
    </source>
</evidence>
<evidence type="ECO:0000256" key="2">
    <source>
        <dbReference type="ARBA" id="ARBA00004496"/>
    </source>
</evidence>
<evidence type="ECO:0000256" key="9">
    <source>
        <dbReference type="ARBA" id="ARBA00023225"/>
    </source>
</evidence>
<feature type="domain" description="Flagellar assembly protein FliH/Type III secretion system HrpE" evidence="10">
    <location>
        <begin position="112"/>
        <end position="235"/>
    </location>
</feature>
<dbReference type="PANTHER" id="PTHR34982:SF1">
    <property type="entry name" value="FLAGELLAR ASSEMBLY PROTEIN FLIH"/>
    <property type="match status" value="1"/>
</dbReference>
<dbReference type="InterPro" id="IPR000563">
    <property type="entry name" value="Flag_FliH"/>
</dbReference>
<organism evidence="11 12">
    <name type="scientific">Neptunomonas marina</name>
    <dbReference type="NCBI Taxonomy" id="1815562"/>
    <lineage>
        <taxon>Bacteria</taxon>
        <taxon>Pseudomonadati</taxon>
        <taxon>Pseudomonadota</taxon>
        <taxon>Gammaproteobacteria</taxon>
        <taxon>Oceanospirillales</taxon>
        <taxon>Oceanospirillaceae</taxon>
        <taxon>Neptunomonas</taxon>
    </lineage>
</organism>
<keyword evidence="7" id="KW-1005">Bacterial flagellum biogenesis</keyword>
<comment type="similarity">
    <text evidence="3">Belongs to the FliH family.</text>
</comment>
<dbReference type="PRINTS" id="PR01003">
    <property type="entry name" value="FLGFLIH"/>
</dbReference>
<dbReference type="GO" id="GO:0015031">
    <property type="term" value="P:protein transport"/>
    <property type="evidence" value="ECO:0007669"/>
    <property type="project" value="UniProtKB-KW"/>
</dbReference>
<dbReference type="InterPro" id="IPR051472">
    <property type="entry name" value="T3SS_Stator/FliH"/>
</dbReference>
<dbReference type="GO" id="GO:0009288">
    <property type="term" value="C:bacterial-type flagellum"/>
    <property type="evidence" value="ECO:0007669"/>
    <property type="project" value="InterPro"/>
</dbReference>
<keyword evidence="12" id="KW-1185">Reference proteome</keyword>
<accession>A0A437Q6W2</accession>
<dbReference type="GO" id="GO:0044781">
    <property type="term" value="P:bacterial-type flagellum organization"/>
    <property type="evidence" value="ECO:0007669"/>
    <property type="project" value="UniProtKB-KW"/>
</dbReference>
<comment type="subcellular location">
    <subcellularLocation>
        <location evidence="2">Cytoplasm</location>
    </subcellularLocation>
</comment>
<gene>
    <name evidence="11" type="ORF">EOE65_11490</name>
</gene>
<sequence>MARNVFGEKLPVRIKASDVQVTTEIWQLPEVGRHSGVGLHAKTVDTPDPVSVVEEEIVAEKVTLAELESIREQAREEGFEEGKKAGYDAGFQQGQEAGQAQGLSDGQQRIDAQIQRVQALLATLDTPLQAQEALLATLVTEMAIEVAQAVVGHQISSEPQTIQLAISEAVAALPEASGQLMVYVASEDYEIAQRFAEQQPTRVTVAADASIAAGGCKVATDTSVVDYCIEQRFANVVGQVRQRLQGALHNPAQGTQDETSSQPE</sequence>
<dbReference type="GO" id="GO:0003774">
    <property type="term" value="F:cytoskeletal motor activity"/>
    <property type="evidence" value="ECO:0007669"/>
    <property type="project" value="InterPro"/>
</dbReference>
<evidence type="ECO:0000256" key="6">
    <source>
        <dbReference type="ARBA" id="ARBA00022490"/>
    </source>
</evidence>
<dbReference type="Pfam" id="PF02108">
    <property type="entry name" value="FliH"/>
    <property type="match status" value="1"/>
</dbReference>
<dbReference type="PANTHER" id="PTHR34982">
    <property type="entry name" value="YOP PROTEINS TRANSLOCATION PROTEIN L"/>
    <property type="match status" value="1"/>
</dbReference>
<keyword evidence="8" id="KW-0653">Protein transport</keyword>
<comment type="function">
    <text evidence="1">Needed for flagellar regrowth and assembly.</text>
</comment>
<keyword evidence="6" id="KW-0963">Cytoplasm</keyword>
<keyword evidence="5" id="KW-0813">Transport</keyword>
<dbReference type="AlphaFoldDB" id="A0A437Q6W2"/>
<evidence type="ECO:0000256" key="3">
    <source>
        <dbReference type="ARBA" id="ARBA00006602"/>
    </source>
</evidence>
<dbReference type="GO" id="GO:0005829">
    <property type="term" value="C:cytosol"/>
    <property type="evidence" value="ECO:0007669"/>
    <property type="project" value="TreeGrafter"/>
</dbReference>
<reference evidence="11 12" key="1">
    <citation type="submission" date="2019-01" db="EMBL/GenBank/DDBJ databases">
        <authorList>
            <person name="Chen W.-M."/>
        </authorList>
    </citation>
    <scope>NUCLEOTIDE SEQUENCE [LARGE SCALE GENOMIC DNA]</scope>
    <source>
        <strain evidence="11 12">HPM-16</strain>
    </source>
</reference>
<evidence type="ECO:0000256" key="7">
    <source>
        <dbReference type="ARBA" id="ARBA00022795"/>
    </source>
</evidence>
<protein>
    <recommendedName>
        <fullName evidence="4">Flagellar assembly protein FliH</fullName>
    </recommendedName>
</protein>
<comment type="caution">
    <text evidence="11">The sequence shown here is derived from an EMBL/GenBank/DDBJ whole genome shotgun (WGS) entry which is preliminary data.</text>
</comment>
<name>A0A437Q6W2_9GAMM</name>
<evidence type="ECO:0000259" key="10">
    <source>
        <dbReference type="Pfam" id="PF02108"/>
    </source>
</evidence>